<evidence type="ECO:0000313" key="1">
    <source>
        <dbReference type="EMBL" id="TDY43314.1"/>
    </source>
</evidence>
<comment type="caution">
    <text evidence="1">The sequence shown here is derived from an EMBL/GenBank/DDBJ whole genome shotgun (WGS) entry which is preliminary data.</text>
</comment>
<reference evidence="1 2" key="1">
    <citation type="submission" date="2019-03" db="EMBL/GenBank/DDBJ databases">
        <title>Genomic Encyclopedia of Type Strains, Phase III (KMG-III): the genomes of soil and plant-associated and newly described type strains.</title>
        <authorList>
            <person name="Whitman W."/>
        </authorList>
    </citation>
    <scope>NUCLEOTIDE SEQUENCE [LARGE SCALE GENOMIC DNA]</scope>
    <source>
        <strain evidence="1 2">LMG 29544</strain>
    </source>
</reference>
<sequence length="50" mass="5834">MGISRINSPSELEQTSSSFHRGWKVKFICRSTPGVHWWHWIVGDLDLHVD</sequence>
<dbReference type="EMBL" id="SORE01000018">
    <property type="protein sequence ID" value="TDY43314.1"/>
    <property type="molecule type" value="Genomic_DNA"/>
</dbReference>
<accession>A0A4R8LIQ7</accession>
<dbReference type="AlphaFoldDB" id="A0A4R8LIQ7"/>
<keyword evidence="2" id="KW-1185">Reference proteome</keyword>
<gene>
    <name evidence="1" type="ORF">BX592_118109</name>
</gene>
<organism evidence="1 2">
    <name type="scientific">Paraburkholderia rhizosphaerae</name>
    <dbReference type="NCBI Taxonomy" id="480658"/>
    <lineage>
        <taxon>Bacteria</taxon>
        <taxon>Pseudomonadati</taxon>
        <taxon>Pseudomonadota</taxon>
        <taxon>Betaproteobacteria</taxon>
        <taxon>Burkholderiales</taxon>
        <taxon>Burkholderiaceae</taxon>
        <taxon>Paraburkholderia</taxon>
    </lineage>
</organism>
<protein>
    <submittedName>
        <fullName evidence="1">Uncharacterized protein</fullName>
    </submittedName>
</protein>
<evidence type="ECO:0000313" key="2">
    <source>
        <dbReference type="Proteomes" id="UP000295509"/>
    </source>
</evidence>
<name>A0A4R8LIQ7_9BURK</name>
<proteinExistence type="predicted"/>
<dbReference type="Proteomes" id="UP000295509">
    <property type="component" value="Unassembled WGS sequence"/>
</dbReference>